<dbReference type="Gene3D" id="2.170.130.10">
    <property type="entry name" value="TonB-dependent receptor, plug domain"/>
    <property type="match status" value="1"/>
</dbReference>
<evidence type="ECO:0000256" key="11">
    <source>
        <dbReference type="RuleBase" id="RU003357"/>
    </source>
</evidence>
<dbReference type="InterPro" id="IPR000531">
    <property type="entry name" value="Beta-barrel_TonB"/>
</dbReference>
<evidence type="ECO:0000256" key="6">
    <source>
        <dbReference type="ARBA" id="ARBA00023077"/>
    </source>
</evidence>
<dbReference type="Pfam" id="PF07715">
    <property type="entry name" value="Plug"/>
    <property type="match status" value="1"/>
</dbReference>
<evidence type="ECO:0000256" key="8">
    <source>
        <dbReference type="ARBA" id="ARBA00023170"/>
    </source>
</evidence>
<evidence type="ECO:0000256" key="10">
    <source>
        <dbReference type="PROSITE-ProRule" id="PRU01360"/>
    </source>
</evidence>
<comment type="subcellular location">
    <subcellularLocation>
        <location evidence="1 10">Cell outer membrane</location>
        <topology evidence="1 10">Multi-pass membrane protein</topology>
    </subcellularLocation>
</comment>
<dbReference type="InterPro" id="IPR037066">
    <property type="entry name" value="Plug_dom_sf"/>
</dbReference>
<evidence type="ECO:0000313" key="14">
    <source>
        <dbReference type="EMBL" id="MEJ8566379.1"/>
    </source>
</evidence>
<protein>
    <submittedName>
        <fullName evidence="14">TonB-dependent siderophore receptor</fullName>
    </submittedName>
</protein>
<dbReference type="AlphaFoldDB" id="A0AAW9RAY7"/>
<evidence type="ECO:0000256" key="9">
    <source>
        <dbReference type="ARBA" id="ARBA00023237"/>
    </source>
</evidence>
<dbReference type="InterPro" id="IPR036942">
    <property type="entry name" value="Beta-barrel_TonB_sf"/>
</dbReference>
<feature type="domain" description="TonB-dependent receptor-like beta-barrel" evidence="12">
    <location>
        <begin position="247"/>
        <end position="696"/>
    </location>
</feature>
<dbReference type="Proteomes" id="UP001359886">
    <property type="component" value="Unassembled WGS sequence"/>
</dbReference>
<keyword evidence="4 10" id="KW-1134">Transmembrane beta strand</keyword>
<dbReference type="PANTHER" id="PTHR32552">
    <property type="entry name" value="FERRICHROME IRON RECEPTOR-RELATED"/>
    <property type="match status" value="1"/>
</dbReference>
<keyword evidence="9 10" id="KW-0998">Cell outer membrane</keyword>
<evidence type="ECO:0000256" key="1">
    <source>
        <dbReference type="ARBA" id="ARBA00004571"/>
    </source>
</evidence>
<dbReference type="GO" id="GO:0009279">
    <property type="term" value="C:cell outer membrane"/>
    <property type="evidence" value="ECO:0007669"/>
    <property type="project" value="UniProtKB-SubCell"/>
</dbReference>
<dbReference type="RefSeq" id="WP_354693699.1">
    <property type="nucleotide sequence ID" value="NZ_JAZHOG010000001.1"/>
</dbReference>
<keyword evidence="5 10" id="KW-0812">Transmembrane</keyword>
<dbReference type="GO" id="GO:0038023">
    <property type="term" value="F:signaling receptor activity"/>
    <property type="evidence" value="ECO:0007669"/>
    <property type="project" value="InterPro"/>
</dbReference>
<dbReference type="EMBL" id="JAZHOG010000001">
    <property type="protein sequence ID" value="MEJ8566379.1"/>
    <property type="molecule type" value="Genomic_DNA"/>
</dbReference>
<reference evidence="14 15" key="1">
    <citation type="submission" date="2024-02" db="EMBL/GenBank/DDBJ databases">
        <title>A novel Wenzhouxiangellaceae bacterium, isolated from coastal sediments.</title>
        <authorList>
            <person name="Du Z.-J."/>
            <person name="Ye Y.-Q."/>
            <person name="Zhang X.-Y."/>
        </authorList>
    </citation>
    <scope>NUCLEOTIDE SEQUENCE [LARGE SCALE GENOMIC DNA]</scope>
    <source>
        <strain evidence="14 15">CH-27</strain>
    </source>
</reference>
<name>A0AAW9RAY7_9GAMM</name>
<evidence type="ECO:0000256" key="3">
    <source>
        <dbReference type="ARBA" id="ARBA00022448"/>
    </source>
</evidence>
<sequence length="726" mass="79245">MATRENRSIPVRPHGAPLSAAISLALVAMGGSPVLADEAGSARPAVLEEVEVYGHRLSEYRVERVSNPAYTADLLDTARTVNVITAEMFTEQGADTLSDILSNVPGISMQAGEGGTPAGDQLSIRGFSARTDIFVDGVRDFGGYSRDSYNVDRVEVAKGPGSNYQGRGSTGGSINLVSKTAREQDFLMTQASLGAPDFGRATLDVNRSLSDHTAARLNLMVHDAEVPGRDEVENERFGIAPTVTFGLGTDTRFILGYSLLHQENVPDYGIPWVPSDNTALPEYVNQPAPVDDSNWYGLLERDYEEIDTQLLTVRFEHDFAQGLQLSSQFRWGNTDRDSITTAPRFISSDSTDIRRTDWKSRDQQDRILNALTVLTGEFHTGGFAHSFAAGVELSDEFERNYGRDITGEQPVTDLFDPSPADPWGGTVFRTGAYTDSDGFSASGFVADTVTLSPRWLVTAGLRWDRFELDYANVAADGTANELARTDSDWSYQASVVYKPLPNGSIYAGYGTSFNPSGEGLTLSSRSAELSDLEPEKGRSIEIGTKWELLGDNLLLSAAWFRTEKTDARETDPVDSSLITLSGKQVVEGLELGVVGRLSESWNVAAGYTWMDSEISESVDPALVGNDLANTPRNTFSLWLNWQALPNLEFGIGTQFVDERYSNTRNDRIAPDYQLYNAMLGWAVNDRLGLRVNAFNLADEDYIASVGGGHVIPGEGRSVVFSVDFAY</sequence>
<dbReference type="GO" id="GO:0015344">
    <property type="term" value="F:siderophore uptake transmembrane transporter activity"/>
    <property type="evidence" value="ECO:0007669"/>
    <property type="project" value="TreeGrafter"/>
</dbReference>
<evidence type="ECO:0000256" key="7">
    <source>
        <dbReference type="ARBA" id="ARBA00023136"/>
    </source>
</evidence>
<evidence type="ECO:0000313" key="15">
    <source>
        <dbReference type="Proteomes" id="UP001359886"/>
    </source>
</evidence>
<dbReference type="Pfam" id="PF00593">
    <property type="entry name" value="TonB_dep_Rec_b-barrel"/>
    <property type="match status" value="1"/>
</dbReference>
<feature type="domain" description="TonB-dependent receptor plug" evidence="13">
    <location>
        <begin position="74"/>
        <end position="172"/>
    </location>
</feature>
<keyword evidence="3 10" id="KW-0813">Transport</keyword>
<dbReference type="GO" id="GO:0015891">
    <property type="term" value="P:siderophore transport"/>
    <property type="evidence" value="ECO:0007669"/>
    <property type="project" value="InterPro"/>
</dbReference>
<comment type="similarity">
    <text evidence="2 10 11">Belongs to the TonB-dependent receptor family.</text>
</comment>
<dbReference type="PANTHER" id="PTHR32552:SF83">
    <property type="entry name" value="BLR3904 PROTEIN"/>
    <property type="match status" value="1"/>
</dbReference>
<evidence type="ECO:0000259" key="12">
    <source>
        <dbReference type="Pfam" id="PF00593"/>
    </source>
</evidence>
<organism evidence="14 15">
    <name type="scientific">Elongatibacter sediminis</name>
    <dbReference type="NCBI Taxonomy" id="3119006"/>
    <lineage>
        <taxon>Bacteria</taxon>
        <taxon>Pseudomonadati</taxon>
        <taxon>Pseudomonadota</taxon>
        <taxon>Gammaproteobacteria</taxon>
        <taxon>Chromatiales</taxon>
        <taxon>Wenzhouxiangellaceae</taxon>
        <taxon>Elongatibacter</taxon>
    </lineage>
</organism>
<keyword evidence="8 14" id="KW-0675">Receptor</keyword>
<evidence type="ECO:0000256" key="4">
    <source>
        <dbReference type="ARBA" id="ARBA00022452"/>
    </source>
</evidence>
<evidence type="ECO:0000256" key="2">
    <source>
        <dbReference type="ARBA" id="ARBA00009810"/>
    </source>
</evidence>
<gene>
    <name evidence="14" type="ORF">V3330_01970</name>
</gene>
<accession>A0AAW9RAY7</accession>
<keyword evidence="7 10" id="KW-0472">Membrane</keyword>
<dbReference type="InterPro" id="IPR039426">
    <property type="entry name" value="TonB-dep_rcpt-like"/>
</dbReference>
<comment type="caution">
    <text evidence="14">The sequence shown here is derived from an EMBL/GenBank/DDBJ whole genome shotgun (WGS) entry which is preliminary data.</text>
</comment>
<dbReference type="InterPro" id="IPR010105">
    <property type="entry name" value="TonB_sidphr_rcpt"/>
</dbReference>
<dbReference type="NCBIfam" id="TIGR01783">
    <property type="entry name" value="TonB-siderophor"/>
    <property type="match status" value="1"/>
</dbReference>
<proteinExistence type="inferred from homology"/>
<keyword evidence="15" id="KW-1185">Reference proteome</keyword>
<dbReference type="PROSITE" id="PS52016">
    <property type="entry name" value="TONB_DEPENDENT_REC_3"/>
    <property type="match status" value="1"/>
</dbReference>
<dbReference type="InterPro" id="IPR012910">
    <property type="entry name" value="Plug_dom"/>
</dbReference>
<dbReference type="CDD" id="cd01347">
    <property type="entry name" value="ligand_gated_channel"/>
    <property type="match status" value="1"/>
</dbReference>
<dbReference type="SUPFAM" id="SSF56935">
    <property type="entry name" value="Porins"/>
    <property type="match status" value="1"/>
</dbReference>
<evidence type="ECO:0000256" key="5">
    <source>
        <dbReference type="ARBA" id="ARBA00022692"/>
    </source>
</evidence>
<dbReference type="Gene3D" id="2.40.170.20">
    <property type="entry name" value="TonB-dependent receptor, beta-barrel domain"/>
    <property type="match status" value="1"/>
</dbReference>
<keyword evidence="6 11" id="KW-0798">TonB box</keyword>
<evidence type="ECO:0000259" key="13">
    <source>
        <dbReference type="Pfam" id="PF07715"/>
    </source>
</evidence>